<feature type="transmembrane region" description="Helical" evidence="1">
    <location>
        <begin position="305"/>
        <end position="325"/>
    </location>
</feature>
<evidence type="ECO:0000256" key="1">
    <source>
        <dbReference type="SAM" id="Phobius"/>
    </source>
</evidence>
<dbReference type="CDD" id="cd02042">
    <property type="entry name" value="ParAB_family"/>
    <property type="match status" value="1"/>
</dbReference>
<sequence length="375" mass="41494">MHCCFNASLMLRHIEALTRNQNSHRLNNNSPLMKNTRVIAFATQKGGAGKSTIGTHVASALCYLYGYKVAMLDCDYPQNTLHAYRNHEQQLLQSDVAFQERLIKQGVTPYPIAISSVEKAVEAIDTLAEKEFDFILVDTPGTVNVVGLSELLERVDYIFLPMEPDMGTIASTMSYMHILGNFTRQQRPESNLEGFYAFWNKFLKAEKRTVYTKTAELFREKGYPLLNSRVESLVSIKDKRSTMFPMPEKELGKLGLGSLITEILELVLGKGTVTPAAHSVGIFRLWRDAGYAIGALLTGVLADTLGLGAALAAIGGLTVLSSLVIRRRMYCLPAPDSIDTATGGCTRPAQTFRLNSTQLVRPLSPHPFWSLLRCA</sequence>
<dbReference type="Proteomes" id="UP000262802">
    <property type="component" value="Plasmid unnamed3"/>
</dbReference>
<dbReference type="SUPFAM" id="SSF52540">
    <property type="entry name" value="P-loop containing nucleoside triphosphate hydrolases"/>
    <property type="match status" value="1"/>
</dbReference>
<dbReference type="OrthoDB" id="978593at2"/>
<dbReference type="EMBL" id="CP032320">
    <property type="protein sequence ID" value="AYA39096.1"/>
    <property type="molecule type" value="Genomic_DNA"/>
</dbReference>
<keyword evidence="1" id="KW-1133">Transmembrane helix</keyword>
<dbReference type="InterPro" id="IPR015223">
    <property type="entry name" value="MipZ"/>
</dbReference>
<dbReference type="InterPro" id="IPR050678">
    <property type="entry name" value="DNA_Partitioning_ATPase"/>
</dbReference>
<proteinExistence type="predicted"/>
<keyword evidence="1" id="KW-0472">Membrane</keyword>
<organism evidence="2 3">
    <name type="scientific">Hymenobacter oligotrophus</name>
    <dbReference type="NCBI Taxonomy" id="2319843"/>
    <lineage>
        <taxon>Bacteria</taxon>
        <taxon>Pseudomonadati</taxon>
        <taxon>Bacteroidota</taxon>
        <taxon>Cytophagia</taxon>
        <taxon>Cytophagales</taxon>
        <taxon>Hymenobacteraceae</taxon>
        <taxon>Hymenobacter</taxon>
    </lineage>
</organism>
<name>A0A3B7RIP6_9BACT</name>
<dbReference type="Pfam" id="PF09140">
    <property type="entry name" value="MipZ"/>
    <property type="match status" value="1"/>
</dbReference>
<dbReference type="KEGG" id="hyh:D3Y59_18030"/>
<evidence type="ECO:0000313" key="2">
    <source>
        <dbReference type="EMBL" id="AYA39096.1"/>
    </source>
</evidence>
<dbReference type="PANTHER" id="PTHR13696">
    <property type="entry name" value="P-LOOP CONTAINING NUCLEOSIDE TRIPHOSPHATE HYDROLASE"/>
    <property type="match status" value="1"/>
</dbReference>
<keyword evidence="2" id="KW-0614">Plasmid</keyword>
<dbReference type="AlphaFoldDB" id="A0A3B7RIP6"/>
<evidence type="ECO:0008006" key="4">
    <source>
        <dbReference type="Google" id="ProtNLM"/>
    </source>
</evidence>
<protein>
    <recommendedName>
        <fullName evidence="4">ParA family protein</fullName>
    </recommendedName>
</protein>
<dbReference type="PANTHER" id="PTHR13696:SF52">
    <property type="entry name" value="PARA FAMILY PROTEIN CT_582"/>
    <property type="match status" value="1"/>
</dbReference>
<evidence type="ECO:0000313" key="3">
    <source>
        <dbReference type="Proteomes" id="UP000262802"/>
    </source>
</evidence>
<gene>
    <name evidence="2" type="ORF">D3Y59_18030</name>
</gene>
<reference evidence="2 3" key="1">
    <citation type="submission" date="2018-09" db="EMBL/GenBank/DDBJ databases">
        <title>Hymenobacter medium sp. nov., isolated from R2A medium.</title>
        <authorList>
            <person name="Yingchao G."/>
        </authorList>
    </citation>
    <scope>NUCLEOTIDE SEQUENCE [LARGE SCALE GENOMIC DNA]</scope>
    <source>
        <strain evidence="3">sh-6</strain>
        <plasmid evidence="2 3">unnamed3</plasmid>
    </source>
</reference>
<dbReference type="InterPro" id="IPR027417">
    <property type="entry name" value="P-loop_NTPase"/>
</dbReference>
<keyword evidence="3" id="KW-1185">Reference proteome</keyword>
<keyword evidence="1" id="KW-0812">Transmembrane</keyword>
<accession>A0A3B7RIP6</accession>
<dbReference type="Gene3D" id="3.40.50.300">
    <property type="entry name" value="P-loop containing nucleotide triphosphate hydrolases"/>
    <property type="match status" value="1"/>
</dbReference>
<geneLocation type="plasmid" evidence="2 3">
    <name>unnamed3</name>
</geneLocation>